<dbReference type="NCBIfam" id="TIGR01484">
    <property type="entry name" value="HAD-SF-IIB"/>
    <property type="match status" value="1"/>
</dbReference>
<dbReference type="RefSeq" id="WP_145235379.1">
    <property type="nucleotide sequence ID" value="NZ_CP036273.1"/>
</dbReference>
<comment type="similarity">
    <text evidence="2 4">Belongs to the trehalose phosphatase family.</text>
</comment>
<proteinExistence type="inferred from homology"/>
<dbReference type="PANTHER" id="PTHR43768">
    <property type="entry name" value="TREHALOSE 6-PHOSPHATE PHOSPHATASE"/>
    <property type="match status" value="1"/>
</dbReference>
<dbReference type="GO" id="GO:0046872">
    <property type="term" value="F:metal ion binding"/>
    <property type="evidence" value="ECO:0007669"/>
    <property type="project" value="UniProtKB-KW"/>
</dbReference>
<dbReference type="NCBIfam" id="TIGR00685">
    <property type="entry name" value="T6PP"/>
    <property type="match status" value="1"/>
</dbReference>
<evidence type="ECO:0000256" key="2">
    <source>
        <dbReference type="ARBA" id="ARBA00008770"/>
    </source>
</evidence>
<gene>
    <name evidence="5" type="primary">otsB</name>
    <name evidence="5" type="ORF">ETAA1_13320</name>
</gene>
<dbReference type="KEGG" id="uli:ETAA1_13320"/>
<dbReference type="InterPro" id="IPR044651">
    <property type="entry name" value="OTSB-like"/>
</dbReference>
<dbReference type="Gene3D" id="3.30.70.1020">
    <property type="entry name" value="Trehalose-6-phosphate phosphatase related protein, domain 2"/>
    <property type="match status" value="1"/>
</dbReference>
<dbReference type="SUPFAM" id="SSF56784">
    <property type="entry name" value="HAD-like"/>
    <property type="match status" value="1"/>
</dbReference>
<dbReference type="AlphaFoldDB" id="A0A517XPH9"/>
<dbReference type="InterPro" id="IPR036412">
    <property type="entry name" value="HAD-like_sf"/>
</dbReference>
<dbReference type="GO" id="GO:0005992">
    <property type="term" value="P:trehalose biosynthetic process"/>
    <property type="evidence" value="ECO:0007669"/>
    <property type="project" value="UniProtKB-UniPathway"/>
</dbReference>
<comment type="pathway">
    <text evidence="1 4">Glycan biosynthesis; trehalose biosynthesis.</text>
</comment>
<evidence type="ECO:0000256" key="4">
    <source>
        <dbReference type="RuleBase" id="RU361117"/>
    </source>
</evidence>
<dbReference type="Proteomes" id="UP000319576">
    <property type="component" value="Chromosome"/>
</dbReference>
<dbReference type="EMBL" id="CP036273">
    <property type="protein sequence ID" value="QDU19408.1"/>
    <property type="molecule type" value="Genomic_DNA"/>
</dbReference>
<dbReference type="EC" id="3.1.3.12" evidence="4"/>
<dbReference type="Gene3D" id="3.40.50.1000">
    <property type="entry name" value="HAD superfamily/HAD-like"/>
    <property type="match status" value="1"/>
</dbReference>
<sequence>MPAHDWATAAAAGYRAGRPLTLLFDYDGTLTPIAALPALAVLPPATRDALAGLAALPRAAVGVVSGRSLDSVRELVGLPGLRYAGSGGMHISFGAEEAIDPALAEFDAIADALLTALSSPVKSFPGTWVERKPGCLSVHYRQLTPPRAAGFVEEAREALAELAPDCPPLRVRAVTQALEVALAGAWTKGDAVDRLAGVDALVVFAGDGANDEEAVAAVNARGGLTVGVGPEAPAAVRLRVADQNEFVAGLHRLAASLCGAAVVGRPHPGGVVTPRVIHQGAR</sequence>
<keyword evidence="6" id="KW-1185">Reference proteome</keyword>
<keyword evidence="3 4" id="KW-0378">Hydrolase</keyword>
<evidence type="ECO:0000313" key="6">
    <source>
        <dbReference type="Proteomes" id="UP000319576"/>
    </source>
</evidence>
<protein>
    <recommendedName>
        <fullName evidence="4">Trehalose 6-phosphate phosphatase</fullName>
        <ecNumber evidence="4">3.1.3.12</ecNumber>
    </recommendedName>
</protein>
<dbReference type="InterPro" id="IPR003337">
    <property type="entry name" value="Trehalose_PPase"/>
</dbReference>
<keyword evidence="4" id="KW-0460">Magnesium</keyword>
<keyword evidence="4" id="KW-0479">Metal-binding</keyword>
<comment type="cofactor">
    <cofactor evidence="4">
        <name>Mg(2+)</name>
        <dbReference type="ChEBI" id="CHEBI:18420"/>
    </cofactor>
</comment>
<accession>A0A517XPH9</accession>
<dbReference type="InterPro" id="IPR023214">
    <property type="entry name" value="HAD_sf"/>
</dbReference>
<dbReference type="GO" id="GO:0004805">
    <property type="term" value="F:trehalose-phosphatase activity"/>
    <property type="evidence" value="ECO:0007669"/>
    <property type="project" value="UniProtKB-EC"/>
</dbReference>
<dbReference type="InterPro" id="IPR006379">
    <property type="entry name" value="HAD-SF_hydro_IIB"/>
</dbReference>
<reference evidence="5 6" key="1">
    <citation type="submission" date="2019-02" db="EMBL/GenBank/DDBJ databases">
        <title>Deep-cultivation of Planctomycetes and their phenomic and genomic characterization uncovers novel biology.</title>
        <authorList>
            <person name="Wiegand S."/>
            <person name="Jogler M."/>
            <person name="Boedeker C."/>
            <person name="Pinto D."/>
            <person name="Vollmers J."/>
            <person name="Rivas-Marin E."/>
            <person name="Kohn T."/>
            <person name="Peeters S.H."/>
            <person name="Heuer A."/>
            <person name="Rast P."/>
            <person name="Oberbeckmann S."/>
            <person name="Bunk B."/>
            <person name="Jeske O."/>
            <person name="Meyerdierks A."/>
            <person name="Storesund J.E."/>
            <person name="Kallscheuer N."/>
            <person name="Luecker S."/>
            <person name="Lage O.M."/>
            <person name="Pohl T."/>
            <person name="Merkel B.J."/>
            <person name="Hornburger P."/>
            <person name="Mueller R.-W."/>
            <person name="Bruemmer F."/>
            <person name="Labrenz M."/>
            <person name="Spormann A.M."/>
            <person name="Op den Camp H."/>
            <person name="Overmann J."/>
            <person name="Amann R."/>
            <person name="Jetten M.S.M."/>
            <person name="Mascher T."/>
            <person name="Medema M.H."/>
            <person name="Devos D.P."/>
            <person name="Kaster A.-K."/>
            <person name="Ovreas L."/>
            <person name="Rohde M."/>
            <person name="Galperin M.Y."/>
            <person name="Jogler C."/>
        </authorList>
    </citation>
    <scope>NUCLEOTIDE SEQUENCE [LARGE SCALE GENOMIC DNA]</scope>
    <source>
        <strain evidence="5 6">ETA_A1</strain>
    </source>
</reference>
<name>A0A517XPH9_9BACT</name>
<dbReference type="Pfam" id="PF02358">
    <property type="entry name" value="Trehalose_PPase"/>
    <property type="match status" value="1"/>
</dbReference>
<evidence type="ECO:0000256" key="3">
    <source>
        <dbReference type="ARBA" id="ARBA00022801"/>
    </source>
</evidence>
<comment type="catalytic activity">
    <reaction evidence="4">
        <text>alpha,alpha-trehalose 6-phosphate + H2O = alpha,alpha-trehalose + phosphate</text>
        <dbReference type="Rhea" id="RHEA:23420"/>
        <dbReference type="ChEBI" id="CHEBI:15377"/>
        <dbReference type="ChEBI" id="CHEBI:16551"/>
        <dbReference type="ChEBI" id="CHEBI:43474"/>
        <dbReference type="ChEBI" id="CHEBI:58429"/>
        <dbReference type="EC" id="3.1.3.12"/>
    </reaction>
</comment>
<dbReference type="PANTHER" id="PTHR43768:SF3">
    <property type="entry name" value="TREHALOSE 6-PHOSPHATE PHOSPHATASE"/>
    <property type="match status" value="1"/>
</dbReference>
<organism evidence="5 6">
    <name type="scientific">Urbifossiella limnaea</name>
    <dbReference type="NCBI Taxonomy" id="2528023"/>
    <lineage>
        <taxon>Bacteria</taxon>
        <taxon>Pseudomonadati</taxon>
        <taxon>Planctomycetota</taxon>
        <taxon>Planctomycetia</taxon>
        <taxon>Gemmatales</taxon>
        <taxon>Gemmataceae</taxon>
        <taxon>Urbifossiella</taxon>
    </lineage>
</organism>
<evidence type="ECO:0000313" key="5">
    <source>
        <dbReference type="EMBL" id="QDU19408.1"/>
    </source>
</evidence>
<comment type="function">
    <text evidence="4">Removes the phosphate from trehalose 6-phosphate to produce free trehalose.</text>
</comment>
<dbReference type="OrthoDB" id="288983at2"/>
<evidence type="ECO:0000256" key="1">
    <source>
        <dbReference type="ARBA" id="ARBA00005199"/>
    </source>
</evidence>
<dbReference type="UniPathway" id="UPA00299"/>